<keyword evidence="2" id="KW-0472">Membrane</keyword>
<dbReference type="EMBL" id="JBHEZZ010000023">
    <property type="protein sequence ID" value="MFC1405701.1"/>
    <property type="molecule type" value="Genomic_DNA"/>
</dbReference>
<reference evidence="3 4" key="1">
    <citation type="submission" date="2024-09" db="EMBL/GenBank/DDBJ databases">
        <authorList>
            <person name="Lee S.D."/>
        </authorList>
    </citation>
    <scope>NUCLEOTIDE SEQUENCE [LARGE SCALE GENOMIC DNA]</scope>
    <source>
        <strain evidence="3 4">N1-5</strain>
    </source>
</reference>
<feature type="transmembrane region" description="Helical" evidence="2">
    <location>
        <begin position="393"/>
        <end position="411"/>
    </location>
</feature>
<comment type="caution">
    <text evidence="3">The sequence shown here is derived from an EMBL/GenBank/DDBJ whole genome shotgun (WGS) entry which is preliminary data.</text>
</comment>
<sequence length="808" mass="84386">MRPGRHRGRVFGRLVGWRPARPGRREVCTVSVTVLLFLVTSVQVASAATPGGAAAGGGGFLGPFNVSSAENIPLDHYALVSDPGGVTSFQQEAQSYLMSGLFALVRIVVGLECWLIHWAYSFPLVQSVASTAQQLSDAYRADVIAPLQLPGMLLAWAVVVCSVMILRGRTGRGFGELCLTFTIVAVASSALLRPDVILGSGGLLDQTHQASLEVAAITTNHGAPPAADVTASDISLPLQNTLTTTFVVQPYQLLQFGRLIPESDPAYPAYKAAVTIGPFNTDAHANPAAGCIPLPGPGGDAYCKAGAPSKPNCSGLVGTGLAVCESGNGSSTGNVRSYTDLANGFSKVDPAIAAYVGPPSWDRVIGALLLLFAVLVVAVMVLAMVLAMFSAQFADAALASCSYAALVWATLPGPSRAVLWRWVGSFVSSALVLFVAAVFLPLFGVAVSAFLEGAGTGLVPRLAMVDILALAALGFHRRLMAGAGAAGSRLANRLRWARIGGAGSGDDATRTGQVIAGALSSGGHGAGSTRGLGLGFASGSPVHAHLQRRAHLLSTAHHLADVPGIPLHPGRLLGDIRREAAHGIAPLTGAARGARHLWRGRELSPAEFERRRIRPGAGGGLPVGSRLHNRLITTRGGRTLLATGRTAWGSTLGLPAAWTRTRRRADAVRRDARAQYEHYRLEGRNYWRTEVIPGARDLSAPARAVGRTVLRADDRLRMAAGVYTRNPTTTPPTTPPPPPFPPSPPPPSTPPSPSSPPRPPSSGSSGPGPVLPAHGQSSAEALRNTGRENFTQALHRARREARERGDLL</sequence>
<keyword evidence="2" id="KW-1133">Transmembrane helix</keyword>
<feature type="region of interest" description="Disordered" evidence="1">
    <location>
        <begin position="722"/>
        <end position="808"/>
    </location>
</feature>
<evidence type="ECO:0000313" key="3">
    <source>
        <dbReference type="EMBL" id="MFC1405701.1"/>
    </source>
</evidence>
<dbReference type="Proteomes" id="UP001592528">
    <property type="component" value="Unassembled WGS sequence"/>
</dbReference>
<keyword evidence="2" id="KW-0812">Transmembrane</keyword>
<protein>
    <submittedName>
        <fullName evidence="3">Uncharacterized protein</fullName>
    </submittedName>
</protein>
<evidence type="ECO:0000256" key="2">
    <source>
        <dbReference type="SAM" id="Phobius"/>
    </source>
</evidence>
<feature type="transmembrane region" description="Helical" evidence="2">
    <location>
        <begin position="96"/>
        <end position="122"/>
    </location>
</feature>
<organism evidence="3 4">
    <name type="scientific">Streptacidiphilus cavernicola</name>
    <dbReference type="NCBI Taxonomy" id="3342716"/>
    <lineage>
        <taxon>Bacteria</taxon>
        <taxon>Bacillati</taxon>
        <taxon>Actinomycetota</taxon>
        <taxon>Actinomycetes</taxon>
        <taxon>Kitasatosporales</taxon>
        <taxon>Streptomycetaceae</taxon>
        <taxon>Streptacidiphilus</taxon>
    </lineage>
</organism>
<evidence type="ECO:0000313" key="4">
    <source>
        <dbReference type="Proteomes" id="UP001592528"/>
    </source>
</evidence>
<gene>
    <name evidence="3" type="ORF">ACEZDJ_30870</name>
</gene>
<feature type="transmembrane region" description="Helical" evidence="2">
    <location>
        <begin position="364"/>
        <end position="387"/>
    </location>
</feature>
<feature type="transmembrane region" description="Helical" evidence="2">
    <location>
        <begin position="423"/>
        <end position="451"/>
    </location>
</feature>
<dbReference type="RefSeq" id="WP_380524458.1">
    <property type="nucleotide sequence ID" value="NZ_JBHEZZ010000023.1"/>
</dbReference>
<keyword evidence="4" id="KW-1185">Reference proteome</keyword>
<feature type="compositionally biased region" description="Pro residues" evidence="1">
    <location>
        <begin position="729"/>
        <end position="760"/>
    </location>
</feature>
<name>A0ABV6UW73_9ACTN</name>
<feature type="transmembrane region" description="Helical" evidence="2">
    <location>
        <begin position="143"/>
        <end position="167"/>
    </location>
</feature>
<accession>A0ABV6UW73</accession>
<evidence type="ECO:0000256" key="1">
    <source>
        <dbReference type="SAM" id="MobiDB-lite"/>
    </source>
</evidence>
<proteinExistence type="predicted"/>